<proteinExistence type="predicted"/>
<dbReference type="Proteomes" id="UP000246464">
    <property type="component" value="Chromosome 16"/>
</dbReference>
<name>A0A2U9CKL9_SCOMX</name>
<dbReference type="AlphaFoldDB" id="A0A2U9CKL9"/>
<accession>A0A2U9CKL9</accession>
<sequence length="55" mass="5977">MTPHWCLSTSMLIRRGREESVFAPTHKTFLVRADEALPPTAGTPGTISRPATALV</sequence>
<protein>
    <submittedName>
        <fullName evidence="1">Uncharacterized protein</fullName>
    </submittedName>
</protein>
<keyword evidence="2" id="KW-1185">Reference proteome</keyword>
<dbReference type="EMBL" id="CP026258">
    <property type="protein sequence ID" value="AWP15302.1"/>
    <property type="molecule type" value="Genomic_DNA"/>
</dbReference>
<organism evidence="1 2">
    <name type="scientific">Scophthalmus maximus</name>
    <name type="common">Turbot</name>
    <name type="synonym">Psetta maxima</name>
    <dbReference type="NCBI Taxonomy" id="52904"/>
    <lineage>
        <taxon>Eukaryota</taxon>
        <taxon>Metazoa</taxon>
        <taxon>Chordata</taxon>
        <taxon>Craniata</taxon>
        <taxon>Vertebrata</taxon>
        <taxon>Euteleostomi</taxon>
        <taxon>Actinopterygii</taxon>
        <taxon>Neopterygii</taxon>
        <taxon>Teleostei</taxon>
        <taxon>Neoteleostei</taxon>
        <taxon>Acanthomorphata</taxon>
        <taxon>Carangaria</taxon>
        <taxon>Pleuronectiformes</taxon>
        <taxon>Pleuronectoidei</taxon>
        <taxon>Scophthalmidae</taxon>
        <taxon>Scophthalmus</taxon>
    </lineage>
</organism>
<evidence type="ECO:0000313" key="2">
    <source>
        <dbReference type="Proteomes" id="UP000246464"/>
    </source>
</evidence>
<reference evidence="1 2" key="1">
    <citation type="submission" date="2017-12" db="EMBL/GenBank/DDBJ databases">
        <title>Integrating genomic resources of turbot (Scophthalmus maximus) in depth evaluation of genetic and physical mapping variation across individuals.</title>
        <authorList>
            <person name="Martinez P."/>
        </authorList>
    </citation>
    <scope>NUCLEOTIDE SEQUENCE [LARGE SCALE GENOMIC DNA]</scope>
</reference>
<evidence type="ECO:0000313" key="1">
    <source>
        <dbReference type="EMBL" id="AWP15302.1"/>
    </source>
</evidence>
<gene>
    <name evidence="1" type="ORF">SMAX5B_003624</name>
</gene>